<dbReference type="InterPro" id="IPR039418">
    <property type="entry name" value="LexA-like"/>
</dbReference>
<dbReference type="InterPro" id="IPR001387">
    <property type="entry name" value="Cro/C1-type_HTH"/>
</dbReference>
<sequence length="275" mass="31017">MTLLISFSEKLIEIREKHGLLQKEAALKIGIEPNTYNRYEKGTRNPDPATLLKIANFYNVSMDYLFGRSTTSTITPTETYVFTEKPDTTYGSKKRYIPIFKTIEPDIPVLEQANLEEKLEISSSIDADFAIQITGDSMSWVGIHEGDIALLKQCPEPTHGSIVAVITGAVEKKAALKFFINENEQPYLRAAHPKYKDVPLCPHYKVIGQVVMLLKKPPSSEDYNNLLVTKEIYDAQWNEAIKIATQQGLGGKELCRLVELFANMTKQVINKPSKY</sequence>
<dbReference type="CDD" id="cd06529">
    <property type="entry name" value="S24_LexA-like"/>
    <property type="match status" value="1"/>
</dbReference>
<dbReference type="AlphaFoldDB" id="A0A6I0EVQ5"/>
<dbReference type="EMBL" id="WBXO01000008">
    <property type="protein sequence ID" value="KAB2952008.1"/>
    <property type="molecule type" value="Genomic_DNA"/>
</dbReference>
<reference evidence="3 4" key="1">
    <citation type="submission" date="2019-10" db="EMBL/GenBank/DDBJ databases">
        <title>Whole-genome sequence of the extremophile Heliorestis acidaminivorans DSM 24790.</title>
        <authorList>
            <person name="Kyndt J.A."/>
            <person name="Meyer T.E."/>
        </authorList>
    </citation>
    <scope>NUCLEOTIDE SEQUENCE [LARGE SCALE GENOMIC DNA]</scope>
    <source>
        <strain evidence="3 4">DSM 24790</strain>
    </source>
</reference>
<evidence type="ECO:0000313" key="3">
    <source>
        <dbReference type="EMBL" id="KAB2952008.1"/>
    </source>
</evidence>
<evidence type="ECO:0000256" key="1">
    <source>
        <dbReference type="ARBA" id="ARBA00023125"/>
    </source>
</evidence>
<keyword evidence="4" id="KW-1185">Reference proteome</keyword>
<dbReference type="OrthoDB" id="1910799at2"/>
<dbReference type="Gene3D" id="1.10.260.40">
    <property type="entry name" value="lambda repressor-like DNA-binding domains"/>
    <property type="match status" value="1"/>
</dbReference>
<dbReference type="Gene3D" id="2.10.109.10">
    <property type="entry name" value="Umud Fragment, subunit A"/>
    <property type="match status" value="1"/>
</dbReference>
<keyword evidence="1" id="KW-0238">DNA-binding</keyword>
<dbReference type="Proteomes" id="UP000468766">
    <property type="component" value="Unassembled WGS sequence"/>
</dbReference>
<dbReference type="Pfam" id="PF01381">
    <property type="entry name" value="HTH_3"/>
    <property type="match status" value="1"/>
</dbReference>
<evidence type="ECO:0000313" key="4">
    <source>
        <dbReference type="Proteomes" id="UP000468766"/>
    </source>
</evidence>
<dbReference type="SMART" id="SM00530">
    <property type="entry name" value="HTH_XRE"/>
    <property type="match status" value="1"/>
</dbReference>
<dbReference type="InterPro" id="IPR010982">
    <property type="entry name" value="Lambda_DNA-bd_dom_sf"/>
</dbReference>
<gene>
    <name evidence="3" type="ORF">F9B85_10655</name>
</gene>
<accession>A0A6I0EVQ5</accession>
<dbReference type="InterPro" id="IPR015927">
    <property type="entry name" value="Peptidase_S24_S26A/B/C"/>
</dbReference>
<organism evidence="3 4">
    <name type="scientific">Heliorestis acidaminivorans</name>
    <dbReference type="NCBI Taxonomy" id="553427"/>
    <lineage>
        <taxon>Bacteria</taxon>
        <taxon>Bacillati</taxon>
        <taxon>Bacillota</taxon>
        <taxon>Clostridia</taxon>
        <taxon>Eubacteriales</taxon>
        <taxon>Heliobacteriaceae</taxon>
        <taxon>Heliorestis</taxon>
    </lineage>
</organism>
<dbReference type="SUPFAM" id="SSF47413">
    <property type="entry name" value="lambda repressor-like DNA-binding domains"/>
    <property type="match status" value="1"/>
</dbReference>
<feature type="domain" description="HTH cro/C1-type" evidence="2">
    <location>
        <begin position="11"/>
        <end position="65"/>
    </location>
</feature>
<evidence type="ECO:0000259" key="2">
    <source>
        <dbReference type="PROSITE" id="PS50943"/>
    </source>
</evidence>
<name>A0A6I0EVQ5_9FIRM</name>
<comment type="caution">
    <text evidence="3">The sequence shown here is derived from an EMBL/GenBank/DDBJ whole genome shotgun (WGS) entry which is preliminary data.</text>
</comment>
<dbReference type="PANTHER" id="PTHR46558:SF11">
    <property type="entry name" value="HTH-TYPE TRANSCRIPTIONAL REGULATOR XRE"/>
    <property type="match status" value="1"/>
</dbReference>
<dbReference type="PANTHER" id="PTHR46558">
    <property type="entry name" value="TRACRIPTIONAL REGULATORY PROTEIN-RELATED-RELATED"/>
    <property type="match status" value="1"/>
</dbReference>
<dbReference type="SUPFAM" id="SSF51306">
    <property type="entry name" value="LexA/Signal peptidase"/>
    <property type="match status" value="1"/>
</dbReference>
<dbReference type="Pfam" id="PF00717">
    <property type="entry name" value="Peptidase_S24"/>
    <property type="match status" value="1"/>
</dbReference>
<dbReference type="InterPro" id="IPR036286">
    <property type="entry name" value="LexA/Signal_pep-like_sf"/>
</dbReference>
<dbReference type="PROSITE" id="PS50943">
    <property type="entry name" value="HTH_CROC1"/>
    <property type="match status" value="1"/>
</dbReference>
<protein>
    <submittedName>
        <fullName evidence="3">Helix-turn-helix domain-containing protein</fullName>
    </submittedName>
</protein>
<dbReference type="GO" id="GO:0003677">
    <property type="term" value="F:DNA binding"/>
    <property type="evidence" value="ECO:0007669"/>
    <property type="project" value="UniProtKB-KW"/>
</dbReference>
<proteinExistence type="predicted"/>
<dbReference type="CDD" id="cd00093">
    <property type="entry name" value="HTH_XRE"/>
    <property type="match status" value="1"/>
</dbReference>